<name>A0ABZ1G9J3_9ACTN</name>
<feature type="compositionally biased region" description="Basic and acidic residues" evidence="1">
    <location>
        <begin position="1"/>
        <end position="10"/>
    </location>
</feature>
<evidence type="ECO:0000256" key="1">
    <source>
        <dbReference type="SAM" id="MobiDB-lite"/>
    </source>
</evidence>
<evidence type="ECO:0008006" key="4">
    <source>
        <dbReference type="Google" id="ProtNLM"/>
    </source>
</evidence>
<gene>
    <name evidence="2" type="ORF">OIE64_29630</name>
</gene>
<evidence type="ECO:0000313" key="3">
    <source>
        <dbReference type="Proteomes" id="UP001330827"/>
    </source>
</evidence>
<proteinExistence type="predicted"/>
<organism evidence="2 3">
    <name type="scientific">Streptomyces brevispora</name>
    <dbReference type="NCBI Taxonomy" id="887462"/>
    <lineage>
        <taxon>Bacteria</taxon>
        <taxon>Bacillati</taxon>
        <taxon>Actinomycetota</taxon>
        <taxon>Actinomycetes</taxon>
        <taxon>Kitasatosporales</taxon>
        <taxon>Streptomycetaceae</taxon>
        <taxon>Streptomyces</taxon>
    </lineage>
</organism>
<reference evidence="2 3" key="1">
    <citation type="submission" date="2022-10" db="EMBL/GenBank/DDBJ databases">
        <title>The complete genomes of actinobacterial strains from the NBC collection.</title>
        <authorList>
            <person name="Joergensen T.S."/>
            <person name="Alvarez Arevalo M."/>
            <person name="Sterndorff E.B."/>
            <person name="Faurdal D."/>
            <person name="Vuksanovic O."/>
            <person name="Mourched A.-S."/>
            <person name="Charusanti P."/>
            <person name="Shaw S."/>
            <person name="Blin K."/>
            <person name="Weber T."/>
        </authorList>
    </citation>
    <scope>NUCLEOTIDE SEQUENCE [LARGE SCALE GENOMIC DNA]</scope>
    <source>
        <strain evidence="2 3">NBC 01769</strain>
    </source>
</reference>
<dbReference type="Proteomes" id="UP001330827">
    <property type="component" value="Chromosome"/>
</dbReference>
<dbReference type="EMBL" id="CP109114">
    <property type="protein sequence ID" value="WSC16585.1"/>
    <property type="molecule type" value="Genomic_DNA"/>
</dbReference>
<evidence type="ECO:0000313" key="2">
    <source>
        <dbReference type="EMBL" id="WSC16585.1"/>
    </source>
</evidence>
<protein>
    <recommendedName>
        <fullName evidence="4">Helix-turn-helix protein</fullName>
    </recommendedName>
</protein>
<feature type="region of interest" description="Disordered" evidence="1">
    <location>
        <begin position="1"/>
        <end position="37"/>
    </location>
</feature>
<accession>A0ABZ1G9J3</accession>
<dbReference type="RefSeq" id="WP_326595814.1">
    <property type="nucleotide sequence ID" value="NZ_CP109114.1"/>
</dbReference>
<sequence length="98" mass="11079">MRSDVAERTGRSRQNVLQWVNGERRTDAGAFPDPEGTAGRSLVRRWAEVNAWLARIGEQVGDPGAIREDALHIDFMLPRWQQTLAEGVLLDHVRHTHA</sequence>
<keyword evidence="3" id="KW-1185">Reference proteome</keyword>